<evidence type="ECO:0000313" key="1">
    <source>
        <dbReference type="EMBL" id="KAJ3550540.1"/>
    </source>
</evidence>
<proteinExistence type="predicted"/>
<gene>
    <name evidence="1" type="ORF">NM688_g5052</name>
</gene>
<sequence>MKTLSAFVTLVLAASASARTFTVYNGCPFTIWPAIYTDLSQGTAVPDYPTGWEAAAYTAVSFTVPDNWKAGRIWVSNTTGILQ</sequence>
<protein>
    <submittedName>
        <fullName evidence="1">Uncharacterized protein</fullName>
    </submittedName>
</protein>
<keyword evidence="2" id="KW-1185">Reference proteome</keyword>
<comment type="caution">
    <text evidence="1">The sequence shown here is derived from an EMBL/GenBank/DDBJ whole genome shotgun (WGS) entry which is preliminary data.</text>
</comment>
<name>A0ACC1T168_9APHY</name>
<evidence type="ECO:0000313" key="2">
    <source>
        <dbReference type="Proteomes" id="UP001148662"/>
    </source>
</evidence>
<organism evidence="1 2">
    <name type="scientific">Phlebia brevispora</name>
    <dbReference type="NCBI Taxonomy" id="194682"/>
    <lineage>
        <taxon>Eukaryota</taxon>
        <taxon>Fungi</taxon>
        <taxon>Dikarya</taxon>
        <taxon>Basidiomycota</taxon>
        <taxon>Agaricomycotina</taxon>
        <taxon>Agaricomycetes</taxon>
        <taxon>Polyporales</taxon>
        <taxon>Meruliaceae</taxon>
        <taxon>Phlebia</taxon>
    </lineage>
</organism>
<dbReference type="Proteomes" id="UP001148662">
    <property type="component" value="Unassembled WGS sequence"/>
</dbReference>
<accession>A0ACC1T168</accession>
<dbReference type="EMBL" id="JANHOG010000897">
    <property type="protein sequence ID" value="KAJ3550540.1"/>
    <property type="molecule type" value="Genomic_DNA"/>
</dbReference>
<reference evidence="1" key="1">
    <citation type="submission" date="2022-07" db="EMBL/GenBank/DDBJ databases">
        <title>Genome Sequence of Phlebia brevispora.</title>
        <authorList>
            <person name="Buettner E."/>
        </authorList>
    </citation>
    <scope>NUCLEOTIDE SEQUENCE</scope>
    <source>
        <strain evidence="1">MPL23</strain>
    </source>
</reference>